<protein>
    <submittedName>
        <fullName evidence="6">Ubiquinone/menaquinone biosynthesis C-methylase UbiE</fullName>
    </submittedName>
</protein>
<dbReference type="Pfam" id="PF00891">
    <property type="entry name" value="Methyltransf_2"/>
    <property type="match status" value="1"/>
</dbReference>
<sequence>MPHTALQPETIQKLGTAAYPAFAMIAGMQLDLFTPLAAGPMSAEQLAAALNVAPARLTPLLYALVAAKLLTVEQALFANTPEADEFLVKGKPTYLGGRHAFYTARYQELQHTAASIRADRPLAKLDFGTLPSDAMETYLRGLHPATKACGRMLASRWDFSRHRHLLDVGGGSGGLATALCAAHPSLRATVLEMPIVAPIAQRLIAEENMTEHVRALVGDAVQGSFDGRYDVAVLRSFFQVLSPAQAQQALKHVFQVLEPGSPVFILGKILDDSRLAPEEAVTFNLVFVNIYDEGRAHTEREYREWLTQAGFEEITRVVLAGGESLVTARKPAWT</sequence>
<dbReference type="GO" id="GO:0008171">
    <property type="term" value="F:O-methyltransferase activity"/>
    <property type="evidence" value="ECO:0007669"/>
    <property type="project" value="InterPro"/>
</dbReference>
<dbReference type="InterPro" id="IPR001077">
    <property type="entry name" value="COMT_C"/>
</dbReference>
<dbReference type="GO" id="GO:0046983">
    <property type="term" value="F:protein dimerization activity"/>
    <property type="evidence" value="ECO:0007669"/>
    <property type="project" value="InterPro"/>
</dbReference>
<dbReference type="PANTHER" id="PTHR43712:SF2">
    <property type="entry name" value="O-METHYLTRANSFERASE CICE"/>
    <property type="match status" value="1"/>
</dbReference>
<evidence type="ECO:0000313" key="6">
    <source>
        <dbReference type="EMBL" id="TDR72023.1"/>
    </source>
</evidence>
<dbReference type="Gene3D" id="1.10.10.10">
    <property type="entry name" value="Winged helix-like DNA-binding domain superfamily/Winged helix DNA-binding domain"/>
    <property type="match status" value="1"/>
</dbReference>
<evidence type="ECO:0000256" key="1">
    <source>
        <dbReference type="ARBA" id="ARBA00022603"/>
    </source>
</evidence>
<dbReference type="PANTHER" id="PTHR43712">
    <property type="entry name" value="PUTATIVE (AFU_ORTHOLOGUE AFUA_4G14580)-RELATED"/>
    <property type="match status" value="1"/>
</dbReference>
<evidence type="ECO:0000256" key="3">
    <source>
        <dbReference type="ARBA" id="ARBA00022691"/>
    </source>
</evidence>
<organism evidence="6 7">
    <name type="scientific">Paludibacterium purpuratum</name>
    <dbReference type="NCBI Taxonomy" id="1144873"/>
    <lineage>
        <taxon>Bacteria</taxon>
        <taxon>Pseudomonadati</taxon>
        <taxon>Pseudomonadota</taxon>
        <taxon>Betaproteobacteria</taxon>
        <taxon>Neisseriales</taxon>
        <taxon>Chromobacteriaceae</taxon>
        <taxon>Paludibacterium</taxon>
    </lineage>
</organism>
<dbReference type="GO" id="GO:0032259">
    <property type="term" value="P:methylation"/>
    <property type="evidence" value="ECO:0007669"/>
    <property type="project" value="UniProtKB-KW"/>
</dbReference>
<dbReference type="CDD" id="cd02440">
    <property type="entry name" value="AdoMet_MTases"/>
    <property type="match status" value="1"/>
</dbReference>
<keyword evidence="2" id="KW-0808">Transferase</keyword>
<dbReference type="InterPro" id="IPR012967">
    <property type="entry name" value="COMT_dimerisation"/>
</dbReference>
<dbReference type="PROSITE" id="PS51683">
    <property type="entry name" value="SAM_OMT_II"/>
    <property type="match status" value="1"/>
</dbReference>
<feature type="domain" description="O-methyltransferase dimerisation" evidence="5">
    <location>
        <begin position="23"/>
        <end position="88"/>
    </location>
</feature>
<dbReference type="PIRSF" id="PIRSF005739">
    <property type="entry name" value="O-mtase"/>
    <property type="match status" value="1"/>
</dbReference>
<dbReference type="InterPro" id="IPR016461">
    <property type="entry name" value="COMT-like"/>
</dbReference>
<dbReference type="AlphaFoldDB" id="A0A4R7AXK1"/>
<proteinExistence type="predicted"/>
<evidence type="ECO:0000259" key="4">
    <source>
        <dbReference type="Pfam" id="PF00891"/>
    </source>
</evidence>
<dbReference type="Proteomes" id="UP000295611">
    <property type="component" value="Unassembled WGS sequence"/>
</dbReference>
<dbReference type="Gene3D" id="3.40.50.150">
    <property type="entry name" value="Vaccinia Virus protein VP39"/>
    <property type="match status" value="1"/>
</dbReference>
<evidence type="ECO:0000313" key="7">
    <source>
        <dbReference type="Proteomes" id="UP000295611"/>
    </source>
</evidence>
<feature type="domain" description="O-methyltransferase C-terminal" evidence="4">
    <location>
        <begin position="134"/>
        <end position="312"/>
    </location>
</feature>
<dbReference type="Pfam" id="PF08100">
    <property type="entry name" value="Dimerisation"/>
    <property type="match status" value="1"/>
</dbReference>
<dbReference type="RefSeq" id="WP_166642324.1">
    <property type="nucleotide sequence ID" value="NZ_SNZP01000017.1"/>
</dbReference>
<evidence type="ECO:0000259" key="5">
    <source>
        <dbReference type="Pfam" id="PF08100"/>
    </source>
</evidence>
<evidence type="ECO:0000256" key="2">
    <source>
        <dbReference type="ARBA" id="ARBA00022679"/>
    </source>
</evidence>
<dbReference type="InterPro" id="IPR036390">
    <property type="entry name" value="WH_DNA-bd_sf"/>
</dbReference>
<keyword evidence="1 6" id="KW-0489">Methyltransferase</keyword>
<keyword evidence="3" id="KW-0949">S-adenosyl-L-methionine</keyword>
<dbReference type="SUPFAM" id="SSF46785">
    <property type="entry name" value="Winged helix' DNA-binding domain"/>
    <property type="match status" value="1"/>
</dbReference>
<keyword evidence="7" id="KW-1185">Reference proteome</keyword>
<reference evidence="6 7" key="1">
    <citation type="submission" date="2019-03" db="EMBL/GenBank/DDBJ databases">
        <title>Genomic Encyclopedia of Type Strains, Phase III (KMG-III): the genomes of soil and plant-associated and newly described type strains.</title>
        <authorList>
            <person name="Whitman W."/>
        </authorList>
    </citation>
    <scope>NUCLEOTIDE SEQUENCE [LARGE SCALE GENOMIC DNA]</scope>
    <source>
        <strain evidence="6 7">CECT 8976</strain>
    </source>
</reference>
<dbReference type="InterPro" id="IPR029063">
    <property type="entry name" value="SAM-dependent_MTases_sf"/>
</dbReference>
<keyword evidence="6" id="KW-0830">Ubiquinone</keyword>
<name>A0A4R7AXK1_9NEIS</name>
<accession>A0A4R7AXK1</accession>
<dbReference type="EMBL" id="SNZP01000017">
    <property type="protein sequence ID" value="TDR72023.1"/>
    <property type="molecule type" value="Genomic_DNA"/>
</dbReference>
<comment type="caution">
    <text evidence="6">The sequence shown here is derived from an EMBL/GenBank/DDBJ whole genome shotgun (WGS) entry which is preliminary data.</text>
</comment>
<gene>
    <name evidence="6" type="ORF">DFP86_11731</name>
</gene>
<dbReference type="InterPro" id="IPR036388">
    <property type="entry name" value="WH-like_DNA-bd_sf"/>
</dbReference>
<dbReference type="SUPFAM" id="SSF53335">
    <property type="entry name" value="S-adenosyl-L-methionine-dependent methyltransferases"/>
    <property type="match status" value="1"/>
</dbReference>